<evidence type="ECO:0000256" key="5">
    <source>
        <dbReference type="ARBA" id="ARBA00022821"/>
    </source>
</evidence>
<sequence>MASTSTSKRSCKYHVFLSFRGEDTRPGFTSHLYAALTRKGITTFIDDTNLRKGDVISHELLTAIEDSMFAIIVLSPNYDSSTWCLDELQKILECKHKLGQHVEAVFYGVEPSDVRHQKGTFGEAFRKHEHRFGQESDKVRRWRDALTQVACYSGWTSKNQNEATLVENISQSIHKKLIPNLPSSMNKLVGIDSRVEQVISHIGIGLSDVRYIGICGMGGIGKTTIARIVYEAIQSEFEVSYFHASVRETCEKNGIVQAQKELVDHINGSSSNFNNEYDGRRIIQAALCRKKVLLVLDDINEEKQLKNLSEEQDWFGPGSRIIITTRDMHLLKIHDAYEIYNVEGLGESEAFDLFHLKAFKQQKLAEEYLDLSKQAVQYCAGLPLALEVLGSHLCGRPVKDWHSALGKLKSFPHVDIFDTLKISYDGLDTMDKDIFLDIAYFFKGRSKDGVIKILERCGCYVEIGIATLIDRSLLTMNEKGRLEMHDLVEEMGKHIVIQESPNDPSKRSRLRGYEDINLVLTQNKGTEATRSIVLRDQDFYQEQDIMRWRDLTFSDICQLKLLILDGVEAPILSYIPSTLRVLRWRCCPMETLPFMDQGYELVEINLSDSSSIVQVWHGKKFLEKLKYLYLKCLYRLKQIPDLSEAPNLEILDVQCCDELNDFPSYLTRHKSLVKLILYRCSSLETLASKLEMNSLKELDLGFCTSMRKPPEFGECMKHLSVLYLWGTAIEELPTTVSCLVGLKDLRLQHCQRLTCLPDSIQVLKSLTFFNLFYCPNVLQSLHSLSSLTSLDTLILSGCFVTSQESWSYNLGNLVSLRDLELSHNNFVRVPINIHELPRLRHLNLDYCPSLKVLPELPSSIRVLNARDSASLDAGHSNVISKLCCGFAASAIHDSDGLLQMWVAQNEGEEIPLWFVHQEEGNGVSVTLPHNETMALALCFQLCPRRSSRNYVVNLPVICNGKEFITKHLTVLRETKNSQHFILCLSSDYFVDQFCQDYRFELVFPNNVEMKVHSSGVRWVCKQDIQDLKKSGTETSKRKATFDLNMNMNITPPSSPCRKKLLMVTPSSVSPLEEEEEEFTKKHVSLNRNEATLVENISQSIHEKLIPNLPSSMNKLGTEASSIILHEWDCYGKPGLVHWRDLTFSDICQLKLLILDGVEAPILRYIPCSLRVLRWRRCPMETLPFMDQGFELVEINLSDSSSIIQVWHGKKFLEKLKYLSLKYLYRLKQIPDLSEAPNLEILDVEDCYELGDFPSYLTLHKSLVKLSLRNSSSLETLGSKLEMSSLKELRLDDCTSMRKLAEFGECMKHLSVLSLSYTAIEELPTTVGCLVGLKELHLRCCERLACLPDSIQKLKSLIFFNLSGCLNVLQSLHSLSGLTSLDTLILSGCFVTSQESWSYNLGNLVSLTNLYLSKNKFVRVPINIHELPRLRCLYLDRCPNLKVLPELPSSIRELNARDSASLDTWHLNVISKVCCGFAASANHHSDGLLQMWLAQNEEEKIPLWFVHKELGNGVSITLPHNETMALALCFRLCPTETRPNLGAKLSVMCNGKEFIKKHLTAARETKNSQHFILCLSSDYFVDQFCQPYRFQLVLPLYLEMKVESSGARWVYKQDIQDLKKSGTQT</sequence>
<evidence type="ECO:0000259" key="8">
    <source>
        <dbReference type="PROSITE" id="PS50104"/>
    </source>
</evidence>
<dbReference type="PANTHER" id="PTHR11017:SF559">
    <property type="entry name" value="DISEASE RESISTANCE PROTEIN CHL1"/>
    <property type="match status" value="1"/>
</dbReference>
<dbReference type="Pfam" id="PF23286">
    <property type="entry name" value="LRR_13"/>
    <property type="match status" value="2"/>
</dbReference>
<dbReference type="Gene3D" id="3.40.50.300">
    <property type="entry name" value="P-loop containing nucleotide triphosphate hydrolases"/>
    <property type="match status" value="1"/>
</dbReference>
<evidence type="ECO:0000256" key="7">
    <source>
        <dbReference type="ARBA" id="ARBA00047304"/>
    </source>
</evidence>
<dbReference type="Gene3D" id="1.10.8.430">
    <property type="entry name" value="Helical domain of apoptotic protease-activating factors"/>
    <property type="match status" value="1"/>
</dbReference>
<accession>A0A444XXM6</accession>
<comment type="catalytic activity">
    <reaction evidence="7">
        <text>NAD(+) + H2O = ADP-D-ribose + nicotinamide + H(+)</text>
        <dbReference type="Rhea" id="RHEA:16301"/>
        <dbReference type="ChEBI" id="CHEBI:15377"/>
        <dbReference type="ChEBI" id="CHEBI:15378"/>
        <dbReference type="ChEBI" id="CHEBI:17154"/>
        <dbReference type="ChEBI" id="CHEBI:57540"/>
        <dbReference type="ChEBI" id="CHEBI:57967"/>
        <dbReference type="EC" id="3.2.2.6"/>
    </reaction>
    <physiologicalReaction direction="left-to-right" evidence="7">
        <dbReference type="Rhea" id="RHEA:16302"/>
    </physiologicalReaction>
</comment>
<dbReference type="Proteomes" id="UP000289738">
    <property type="component" value="Chromosome B08"/>
</dbReference>
<dbReference type="SUPFAM" id="SSF52540">
    <property type="entry name" value="P-loop containing nucleoside triphosphate hydrolases"/>
    <property type="match status" value="1"/>
</dbReference>
<dbReference type="Gene3D" id="3.40.50.10140">
    <property type="entry name" value="Toll/interleukin-1 receptor homology (TIR) domain"/>
    <property type="match status" value="1"/>
</dbReference>
<dbReference type="Pfam" id="PF01582">
    <property type="entry name" value="TIR"/>
    <property type="match status" value="1"/>
</dbReference>
<dbReference type="Pfam" id="PF20160">
    <property type="entry name" value="C-JID"/>
    <property type="match status" value="1"/>
</dbReference>
<evidence type="ECO:0000256" key="6">
    <source>
        <dbReference type="ARBA" id="ARBA00023027"/>
    </source>
</evidence>
<dbReference type="InterPro" id="IPR000157">
    <property type="entry name" value="TIR_dom"/>
</dbReference>
<dbReference type="PRINTS" id="PR00364">
    <property type="entry name" value="DISEASERSIST"/>
</dbReference>
<dbReference type="Gene3D" id="3.80.10.10">
    <property type="entry name" value="Ribonuclease Inhibitor"/>
    <property type="match status" value="4"/>
</dbReference>
<gene>
    <name evidence="9" type="ORF">Ahy_B08g089185</name>
</gene>
<dbReference type="InterPro" id="IPR044974">
    <property type="entry name" value="Disease_R_plants"/>
</dbReference>
<evidence type="ECO:0000256" key="4">
    <source>
        <dbReference type="ARBA" id="ARBA00022801"/>
    </source>
</evidence>
<keyword evidence="2" id="KW-0433">Leucine-rich repeat</keyword>
<dbReference type="Pfam" id="PF23282">
    <property type="entry name" value="WHD_ROQ1"/>
    <property type="match status" value="1"/>
</dbReference>
<name>A0A444XXM6_ARAHY</name>
<dbReference type="SUPFAM" id="SSF52200">
    <property type="entry name" value="Toll/Interleukin receptor TIR domain"/>
    <property type="match status" value="1"/>
</dbReference>
<dbReference type="SUPFAM" id="SSF52058">
    <property type="entry name" value="L domain-like"/>
    <property type="match status" value="2"/>
</dbReference>
<proteinExistence type="predicted"/>
<dbReference type="InterPro" id="IPR003591">
    <property type="entry name" value="Leu-rich_rpt_typical-subtyp"/>
</dbReference>
<dbReference type="InterPro" id="IPR045344">
    <property type="entry name" value="C-JID"/>
</dbReference>
<keyword evidence="5" id="KW-0611">Plant defense</keyword>
<dbReference type="FunFam" id="3.40.50.10140:FF:000007">
    <property type="entry name" value="Disease resistance protein (TIR-NBS-LRR class)"/>
    <property type="match status" value="1"/>
</dbReference>
<keyword evidence="10" id="KW-1185">Reference proteome</keyword>
<keyword evidence="6" id="KW-0520">NAD</keyword>
<dbReference type="InterPro" id="IPR032675">
    <property type="entry name" value="LRR_dom_sf"/>
</dbReference>
<reference evidence="9 10" key="1">
    <citation type="submission" date="2019-01" db="EMBL/GenBank/DDBJ databases">
        <title>Sequencing of cultivated peanut Arachis hypogaea provides insights into genome evolution and oil improvement.</title>
        <authorList>
            <person name="Chen X."/>
        </authorList>
    </citation>
    <scope>NUCLEOTIDE SEQUENCE [LARGE SCALE GENOMIC DNA]</scope>
    <source>
        <strain evidence="10">cv. Fuhuasheng</strain>
        <tissue evidence="9">Leaves</tissue>
    </source>
</reference>
<dbReference type="Pfam" id="PF00931">
    <property type="entry name" value="NB-ARC"/>
    <property type="match status" value="1"/>
</dbReference>
<dbReference type="SMART" id="SM00369">
    <property type="entry name" value="LRR_TYP"/>
    <property type="match status" value="4"/>
</dbReference>
<keyword evidence="3" id="KW-0677">Repeat</keyword>
<dbReference type="InterPro" id="IPR042197">
    <property type="entry name" value="Apaf_helical"/>
</dbReference>
<dbReference type="GO" id="GO:0061809">
    <property type="term" value="F:NAD+ nucleosidase activity, cyclic ADP-ribose generating"/>
    <property type="evidence" value="ECO:0007669"/>
    <property type="project" value="UniProtKB-EC"/>
</dbReference>
<dbReference type="InterPro" id="IPR035897">
    <property type="entry name" value="Toll_tir_struct_dom_sf"/>
</dbReference>
<organism evidence="9 10">
    <name type="scientific">Arachis hypogaea</name>
    <name type="common">Peanut</name>
    <dbReference type="NCBI Taxonomy" id="3818"/>
    <lineage>
        <taxon>Eukaryota</taxon>
        <taxon>Viridiplantae</taxon>
        <taxon>Streptophyta</taxon>
        <taxon>Embryophyta</taxon>
        <taxon>Tracheophyta</taxon>
        <taxon>Spermatophyta</taxon>
        <taxon>Magnoliopsida</taxon>
        <taxon>eudicotyledons</taxon>
        <taxon>Gunneridae</taxon>
        <taxon>Pentapetalae</taxon>
        <taxon>rosids</taxon>
        <taxon>fabids</taxon>
        <taxon>Fabales</taxon>
        <taxon>Fabaceae</taxon>
        <taxon>Papilionoideae</taxon>
        <taxon>50 kb inversion clade</taxon>
        <taxon>dalbergioids sensu lato</taxon>
        <taxon>Dalbergieae</taxon>
        <taxon>Pterocarpus clade</taxon>
        <taxon>Arachis</taxon>
    </lineage>
</organism>
<evidence type="ECO:0000256" key="3">
    <source>
        <dbReference type="ARBA" id="ARBA00022737"/>
    </source>
</evidence>
<dbReference type="InterPro" id="IPR027417">
    <property type="entry name" value="P-loop_NTPase"/>
</dbReference>
<protein>
    <recommendedName>
        <fullName evidence="1">ADP-ribosyl cyclase/cyclic ADP-ribose hydrolase</fullName>
        <ecNumber evidence="1">3.2.2.6</ecNumber>
    </recommendedName>
</protein>
<evidence type="ECO:0000256" key="1">
    <source>
        <dbReference type="ARBA" id="ARBA00011982"/>
    </source>
</evidence>
<dbReference type="PANTHER" id="PTHR11017">
    <property type="entry name" value="LEUCINE-RICH REPEAT-CONTAINING PROTEIN"/>
    <property type="match status" value="1"/>
</dbReference>
<evidence type="ECO:0000313" key="10">
    <source>
        <dbReference type="Proteomes" id="UP000289738"/>
    </source>
</evidence>
<dbReference type="EC" id="3.2.2.6" evidence="1"/>
<dbReference type="GO" id="GO:0043531">
    <property type="term" value="F:ADP binding"/>
    <property type="evidence" value="ECO:0007669"/>
    <property type="project" value="InterPro"/>
</dbReference>
<dbReference type="EMBL" id="SDMP01000018">
    <property type="protein sequence ID" value="RYQ94296.1"/>
    <property type="molecule type" value="Genomic_DNA"/>
</dbReference>
<comment type="caution">
    <text evidence="9">The sequence shown here is derived from an EMBL/GenBank/DDBJ whole genome shotgun (WGS) entry which is preliminary data.</text>
</comment>
<dbReference type="GO" id="GO:0006952">
    <property type="term" value="P:defense response"/>
    <property type="evidence" value="ECO:0007669"/>
    <property type="project" value="InterPro"/>
</dbReference>
<dbReference type="PROSITE" id="PS50104">
    <property type="entry name" value="TIR"/>
    <property type="match status" value="1"/>
</dbReference>
<evidence type="ECO:0000313" key="9">
    <source>
        <dbReference type="EMBL" id="RYQ94296.1"/>
    </source>
</evidence>
<dbReference type="SMART" id="SM00255">
    <property type="entry name" value="TIR"/>
    <property type="match status" value="1"/>
</dbReference>
<dbReference type="InterPro" id="IPR058192">
    <property type="entry name" value="WHD_ROQ1-like"/>
</dbReference>
<keyword evidence="4" id="KW-0378">Hydrolase</keyword>
<dbReference type="GO" id="GO:0007165">
    <property type="term" value="P:signal transduction"/>
    <property type="evidence" value="ECO:0007669"/>
    <property type="project" value="InterPro"/>
</dbReference>
<feature type="domain" description="TIR" evidence="8">
    <location>
        <begin position="11"/>
        <end position="177"/>
    </location>
</feature>
<dbReference type="InterPro" id="IPR002182">
    <property type="entry name" value="NB-ARC"/>
</dbReference>
<evidence type="ECO:0000256" key="2">
    <source>
        <dbReference type="ARBA" id="ARBA00022614"/>
    </source>
</evidence>
<dbReference type="InterPro" id="IPR058546">
    <property type="entry name" value="RPS4B/Roq1-like_LRR"/>
</dbReference>